<dbReference type="GO" id="GO:0005524">
    <property type="term" value="F:ATP binding"/>
    <property type="evidence" value="ECO:0007669"/>
    <property type="project" value="UniProtKB-KW"/>
</dbReference>
<feature type="region of interest" description="Disordered" evidence="6">
    <location>
        <begin position="101"/>
        <end position="122"/>
    </location>
</feature>
<dbReference type="GO" id="GO:0000725">
    <property type="term" value="P:recombinational repair"/>
    <property type="evidence" value="ECO:0007669"/>
    <property type="project" value="TreeGrafter"/>
</dbReference>
<dbReference type="AlphaFoldDB" id="A0A378JK59"/>
<sequence length="488" mass="55816">MTKTTIYLRQNVAKQFGDDLGDYRQTLEKFINSPNQRGLNLEKLHTRNNSQPLYSIRHNSKSRLVLCPLKTERDSQAWVVTAVLENHEYNRLRGIAALSEEEKEAPEAVEGESVSEAAEGESVSAADKNHTVNFVLSDKIEFINQQFILLDDDQQALKLVSLPLIISGAPGSGKTSSLLAIVKHNIQQWSNSEESPRILIIAKSARLVEQMRKEWLAMCKEDFQDMKIDPNWVTFQTPEEIYKANHPSDDVVFRGEQEFIKWYQEFAKKQNNLLKKQILPVTDDMAVLVYQELHTMSGYTSVDTYKSQVGNKFSLFDDKTIREELWKVYEAYQATLQKDHAVDVAFEQIELRQTYNCIGVDETQDLSRRQQRSIVQGKNGDQKNIVFCVGDHQRLFGSETTVPYIETLFREKENNNNNNSGHTVVTHRALHASYRCAEPIIRFANAILRLKYHATGGWRMADGGLAIKMNYPLSKVIPTKVLMAMCYG</sequence>
<keyword evidence="3 8" id="KW-0347">Helicase</keyword>
<dbReference type="Pfam" id="PF00580">
    <property type="entry name" value="UvrD-helicase"/>
    <property type="match status" value="1"/>
</dbReference>
<dbReference type="OrthoDB" id="5651885at2"/>
<dbReference type="InterPro" id="IPR027417">
    <property type="entry name" value="P-loop_NTPase"/>
</dbReference>
<organism evidence="8 9">
    <name type="scientific">Legionella busanensis</name>
    <dbReference type="NCBI Taxonomy" id="190655"/>
    <lineage>
        <taxon>Bacteria</taxon>
        <taxon>Pseudomonadati</taxon>
        <taxon>Pseudomonadota</taxon>
        <taxon>Gammaproteobacteria</taxon>
        <taxon>Legionellales</taxon>
        <taxon>Legionellaceae</taxon>
        <taxon>Legionella</taxon>
    </lineage>
</organism>
<dbReference type="GO" id="GO:0043138">
    <property type="term" value="F:3'-5' DNA helicase activity"/>
    <property type="evidence" value="ECO:0007669"/>
    <property type="project" value="TreeGrafter"/>
</dbReference>
<dbReference type="GO" id="GO:0003677">
    <property type="term" value="F:DNA binding"/>
    <property type="evidence" value="ECO:0007669"/>
    <property type="project" value="InterPro"/>
</dbReference>
<keyword evidence="1" id="KW-0547">Nucleotide-binding</keyword>
<feature type="compositionally biased region" description="Low complexity" evidence="6">
    <location>
        <begin position="111"/>
        <end position="122"/>
    </location>
</feature>
<feature type="compositionally biased region" description="Acidic residues" evidence="6">
    <location>
        <begin position="101"/>
        <end position="110"/>
    </location>
</feature>
<evidence type="ECO:0000313" key="8">
    <source>
        <dbReference type="EMBL" id="STX51121.1"/>
    </source>
</evidence>
<evidence type="ECO:0000256" key="3">
    <source>
        <dbReference type="ARBA" id="ARBA00022806"/>
    </source>
</evidence>
<reference evidence="8 9" key="1">
    <citation type="submission" date="2018-06" db="EMBL/GenBank/DDBJ databases">
        <authorList>
            <consortium name="Pathogen Informatics"/>
            <person name="Doyle S."/>
        </authorList>
    </citation>
    <scope>NUCLEOTIDE SEQUENCE [LARGE SCALE GENOMIC DNA]</scope>
    <source>
        <strain evidence="8 9">NCTC13316</strain>
    </source>
</reference>
<proteinExistence type="predicted"/>
<accession>A0A378JK59</accession>
<name>A0A378JK59_9GAMM</name>
<evidence type="ECO:0000256" key="6">
    <source>
        <dbReference type="SAM" id="MobiDB-lite"/>
    </source>
</evidence>
<dbReference type="EMBL" id="UGOD01000001">
    <property type="protein sequence ID" value="STX51121.1"/>
    <property type="molecule type" value="Genomic_DNA"/>
</dbReference>
<evidence type="ECO:0000256" key="2">
    <source>
        <dbReference type="ARBA" id="ARBA00022801"/>
    </source>
</evidence>
<dbReference type="InterPro" id="IPR014016">
    <property type="entry name" value="UvrD-like_ATP-bd"/>
</dbReference>
<dbReference type="PANTHER" id="PTHR11070">
    <property type="entry name" value="UVRD / RECB / PCRA DNA HELICASE FAMILY MEMBER"/>
    <property type="match status" value="1"/>
</dbReference>
<evidence type="ECO:0000256" key="1">
    <source>
        <dbReference type="ARBA" id="ARBA00022741"/>
    </source>
</evidence>
<keyword evidence="2" id="KW-0378">Hydrolase</keyword>
<dbReference type="InterPro" id="IPR000212">
    <property type="entry name" value="DNA_helicase_UvrD/REP"/>
</dbReference>
<keyword evidence="4" id="KW-0067">ATP-binding</keyword>
<feature type="domain" description="UvrD-like helicase ATP-binding" evidence="7">
    <location>
        <begin position="152"/>
        <end position="392"/>
    </location>
</feature>
<gene>
    <name evidence="8" type="ORF">NCTC13316_01213</name>
</gene>
<evidence type="ECO:0000259" key="7">
    <source>
        <dbReference type="Pfam" id="PF00580"/>
    </source>
</evidence>
<dbReference type="Gene3D" id="3.40.50.300">
    <property type="entry name" value="P-loop containing nucleotide triphosphate hydrolases"/>
    <property type="match status" value="1"/>
</dbReference>
<evidence type="ECO:0000256" key="5">
    <source>
        <dbReference type="ARBA" id="ARBA00034923"/>
    </source>
</evidence>
<evidence type="ECO:0000313" key="9">
    <source>
        <dbReference type="Proteomes" id="UP000254794"/>
    </source>
</evidence>
<protein>
    <recommendedName>
        <fullName evidence="5">DNA 3'-5' helicase II</fullName>
    </recommendedName>
</protein>
<dbReference type="PANTHER" id="PTHR11070:SF2">
    <property type="entry name" value="ATP-DEPENDENT DNA HELICASE SRS2"/>
    <property type="match status" value="1"/>
</dbReference>
<dbReference type="RefSeq" id="WP_115330777.1">
    <property type="nucleotide sequence ID" value="NZ_CAAAHP010000001.1"/>
</dbReference>
<keyword evidence="9" id="KW-1185">Reference proteome</keyword>
<evidence type="ECO:0000256" key="4">
    <source>
        <dbReference type="ARBA" id="ARBA00022840"/>
    </source>
</evidence>
<dbReference type="GO" id="GO:0016787">
    <property type="term" value="F:hydrolase activity"/>
    <property type="evidence" value="ECO:0007669"/>
    <property type="project" value="UniProtKB-KW"/>
</dbReference>
<dbReference type="Proteomes" id="UP000254794">
    <property type="component" value="Unassembled WGS sequence"/>
</dbReference>
<dbReference type="SUPFAM" id="SSF52540">
    <property type="entry name" value="P-loop containing nucleoside triphosphate hydrolases"/>
    <property type="match status" value="1"/>
</dbReference>